<evidence type="ECO:0000313" key="5">
    <source>
        <dbReference type="Proteomes" id="UP000033393"/>
    </source>
</evidence>
<dbReference type="EMBL" id="JYJG01000152">
    <property type="protein sequence ID" value="KJK46873.1"/>
    <property type="molecule type" value="Genomic_DNA"/>
</dbReference>
<dbReference type="InterPro" id="IPR036513">
    <property type="entry name" value="STAS_dom_sf"/>
</dbReference>
<evidence type="ECO:0000259" key="3">
    <source>
        <dbReference type="PROSITE" id="PS50801"/>
    </source>
</evidence>
<evidence type="ECO:0000256" key="2">
    <source>
        <dbReference type="RuleBase" id="RU003749"/>
    </source>
</evidence>
<dbReference type="PANTHER" id="PTHR33495:SF2">
    <property type="entry name" value="ANTI-SIGMA FACTOR ANTAGONIST TM_1081-RELATED"/>
    <property type="match status" value="1"/>
</dbReference>
<evidence type="ECO:0000256" key="1">
    <source>
        <dbReference type="ARBA" id="ARBA00009013"/>
    </source>
</evidence>
<comment type="similarity">
    <text evidence="1 2">Belongs to the anti-sigma-factor antagonist family.</text>
</comment>
<protein>
    <recommendedName>
        <fullName evidence="2">Anti-sigma factor antagonist</fullName>
    </recommendedName>
</protein>
<dbReference type="InterPro" id="IPR058548">
    <property type="entry name" value="MlaB-like_STAS"/>
</dbReference>
<proteinExistence type="inferred from homology"/>
<reference evidence="4 5" key="1">
    <citation type="submission" date="2015-02" db="EMBL/GenBank/DDBJ databases">
        <authorList>
            <person name="Ju K.-S."/>
            <person name="Doroghazi J.R."/>
            <person name="Metcalf W."/>
        </authorList>
    </citation>
    <scope>NUCLEOTIDE SEQUENCE [LARGE SCALE GENOMIC DNA]</scope>
    <source>
        <strain evidence="4 5">NRRL B-16140</strain>
    </source>
</reference>
<dbReference type="CDD" id="cd07043">
    <property type="entry name" value="STAS_anti-anti-sigma_factors"/>
    <property type="match status" value="1"/>
</dbReference>
<comment type="caution">
    <text evidence="4">The sequence shown here is derived from an EMBL/GenBank/DDBJ whole genome shotgun (WGS) entry which is preliminary data.</text>
</comment>
<evidence type="ECO:0000313" key="4">
    <source>
        <dbReference type="EMBL" id="KJK46873.1"/>
    </source>
</evidence>
<dbReference type="Proteomes" id="UP000033393">
    <property type="component" value="Unassembled WGS sequence"/>
</dbReference>
<dbReference type="GO" id="GO:0043856">
    <property type="term" value="F:anti-sigma factor antagonist activity"/>
    <property type="evidence" value="ECO:0007669"/>
    <property type="project" value="InterPro"/>
</dbReference>
<name>A0A0F0GZK1_LENAE</name>
<gene>
    <name evidence="4" type="ORF">UK23_22160</name>
</gene>
<dbReference type="InterPro" id="IPR003658">
    <property type="entry name" value="Anti-sigma_ant"/>
</dbReference>
<feature type="domain" description="STAS" evidence="3">
    <location>
        <begin position="11"/>
        <end position="110"/>
    </location>
</feature>
<dbReference type="PROSITE" id="PS50801">
    <property type="entry name" value="STAS"/>
    <property type="match status" value="1"/>
</dbReference>
<accession>A0A0F0GZK1</accession>
<dbReference type="Gene3D" id="3.30.750.24">
    <property type="entry name" value="STAS domain"/>
    <property type="match status" value="1"/>
</dbReference>
<keyword evidence="5" id="KW-1185">Reference proteome</keyword>
<sequence>MQREVHVLSTVVRAAGEMDQDSVFALRHELRVAIAMATPPFPVVVDLSGVTFFGSAGLNELLTQQRRASAVGCPLRIVAAHRAVLRPITMSGLDHVLELYSDVEQALRTDPRTRTAG</sequence>
<dbReference type="PANTHER" id="PTHR33495">
    <property type="entry name" value="ANTI-SIGMA FACTOR ANTAGONIST TM_1081-RELATED-RELATED"/>
    <property type="match status" value="1"/>
</dbReference>
<dbReference type="AlphaFoldDB" id="A0A0F0GZK1"/>
<dbReference type="PATRIC" id="fig|68170.10.peg.5509"/>
<dbReference type="NCBIfam" id="TIGR00377">
    <property type="entry name" value="ant_ant_sig"/>
    <property type="match status" value="1"/>
</dbReference>
<dbReference type="Pfam" id="PF13466">
    <property type="entry name" value="STAS_2"/>
    <property type="match status" value="1"/>
</dbReference>
<dbReference type="InterPro" id="IPR002645">
    <property type="entry name" value="STAS_dom"/>
</dbReference>
<dbReference type="SUPFAM" id="SSF52091">
    <property type="entry name" value="SpoIIaa-like"/>
    <property type="match status" value="1"/>
</dbReference>
<organism evidence="4 5">
    <name type="scientific">Lentzea aerocolonigenes</name>
    <name type="common">Lechevalieria aerocolonigenes</name>
    <name type="synonym">Saccharothrix aerocolonigenes</name>
    <dbReference type="NCBI Taxonomy" id="68170"/>
    <lineage>
        <taxon>Bacteria</taxon>
        <taxon>Bacillati</taxon>
        <taxon>Actinomycetota</taxon>
        <taxon>Actinomycetes</taxon>
        <taxon>Pseudonocardiales</taxon>
        <taxon>Pseudonocardiaceae</taxon>
        <taxon>Lentzea</taxon>
    </lineage>
</organism>